<proteinExistence type="predicted"/>
<gene>
    <name evidence="1" type="ORF">TOT_020000632</name>
</gene>
<dbReference type="KEGG" id="tot:TOT_020000632"/>
<dbReference type="OrthoDB" id="361207at2759"/>
<dbReference type="eggNOG" id="ENOG502QXRJ">
    <property type="taxonomic scope" value="Eukaryota"/>
</dbReference>
<dbReference type="RefSeq" id="XP_009690676.1">
    <property type="nucleotide sequence ID" value="XM_009692381.1"/>
</dbReference>
<dbReference type="OMA" id="CYGINEP"/>
<reference evidence="1 2" key="1">
    <citation type="journal article" date="2012" name="MBio">
        <title>Comparative genome analysis of three eukaryotic parasites with differing abilities to transform leukocytes reveals key mediators of Theileria-induced leukocyte transformation.</title>
        <authorList>
            <person name="Hayashida K."/>
            <person name="Hara Y."/>
            <person name="Abe T."/>
            <person name="Yamasaki C."/>
            <person name="Toyoda A."/>
            <person name="Kosuge T."/>
            <person name="Suzuki Y."/>
            <person name="Sato Y."/>
            <person name="Kawashima S."/>
            <person name="Katayama T."/>
            <person name="Wakaguri H."/>
            <person name="Inoue N."/>
            <person name="Homma K."/>
            <person name="Tada-Umezaki M."/>
            <person name="Yagi Y."/>
            <person name="Fujii Y."/>
            <person name="Habara T."/>
            <person name="Kanehisa M."/>
            <person name="Watanabe H."/>
            <person name="Ito K."/>
            <person name="Gojobori T."/>
            <person name="Sugawara H."/>
            <person name="Imanishi T."/>
            <person name="Weir W."/>
            <person name="Gardner M."/>
            <person name="Pain A."/>
            <person name="Shiels B."/>
            <person name="Hattori M."/>
            <person name="Nene V."/>
            <person name="Sugimoto C."/>
        </authorList>
    </citation>
    <scope>NUCLEOTIDE SEQUENCE [LARGE SCALE GENOMIC DNA]</scope>
    <source>
        <strain evidence="1 2">Shintoku</strain>
    </source>
</reference>
<accession>J4D7U7</accession>
<dbReference type="AlphaFoldDB" id="J4D7U7"/>
<name>J4D7U7_THEOR</name>
<dbReference type="VEuPathDB" id="PiroplasmaDB:TOT_020000632"/>
<keyword evidence="2" id="KW-1185">Reference proteome</keyword>
<dbReference type="GeneID" id="20714763"/>
<dbReference type="EMBL" id="AP011947">
    <property type="protein sequence ID" value="BAM40375.1"/>
    <property type="molecule type" value="Genomic_DNA"/>
</dbReference>
<protein>
    <submittedName>
        <fullName evidence="1">Uncharacterized protein</fullName>
    </submittedName>
</protein>
<sequence length="257" mass="29316">MGSKLHTKRQLPTVSRLFRTPKVTFLLIFIFFTLKLELCDSLSDTCYICQNYAFETKHSDVFTGIPRFNELVSSISYEYLYDIVENFIKKQDEVVESNLINLKNDVEMMFAPVESFFGKTPNSIETMNNRLQKFVECIKNKSQNNIRDSLENIKNSTLTTIVSDFDDLANKIKIAENVSFTNLGDVFGKAKCYSMFTDVQKCCSLKYITSTSTESIEAIIASNPSLDLKKCGDFETISNKFAELEEALIKQETEICA</sequence>
<organism evidence="1 2">
    <name type="scientific">Theileria orientalis strain Shintoku</name>
    <dbReference type="NCBI Taxonomy" id="869250"/>
    <lineage>
        <taxon>Eukaryota</taxon>
        <taxon>Sar</taxon>
        <taxon>Alveolata</taxon>
        <taxon>Apicomplexa</taxon>
        <taxon>Aconoidasida</taxon>
        <taxon>Piroplasmida</taxon>
        <taxon>Theileriidae</taxon>
        <taxon>Theileria</taxon>
    </lineage>
</organism>
<dbReference type="Proteomes" id="UP000003786">
    <property type="component" value="Chromosome 2"/>
</dbReference>
<evidence type="ECO:0000313" key="2">
    <source>
        <dbReference type="Proteomes" id="UP000003786"/>
    </source>
</evidence>
<evidence type="ECO:0000313" key="1">
    <source>
        <dbReference type="EMBL" id="BAM40375.1"/>
    </source>
</evidence>